<name>A0A840V6B1_9BACT</name>
<evidence type="ECO:0000256" key="7">
    <source>
        <dbReference type="SAM" id="MobiDB-lite"/>
    </source>
</evidence>
<keyword evidence="9" id="KW-1185">Reference proteome</keyword>
<feature type="compositionally biased region" description="Low complexity" evidence="7">
    <location>
        <begin position="398"/>
        <end position="414"/>
    </location>
</feature>
<reference evidence="8 9" key="1">
    <citation type="submission" date="2020-08" db="EMBL/GenBank/DDBJ databases">
        <title>Genomic Encyclopedia of Type Strains, Phase IV (KMG-IV): sequencing the most valuable type-strain genomes for metagenomic binning, comparative biology and taxonomic classification.</title>
        <authorList>
            <person name="Goeker M."/>
        </authorList>
    </citation>
    <scope>NUCLEOTIDE SEQUENCE [LARGE SCALE GENOMIC DNA]</scope>
    <source>
        <strain evidence="8 9">YC6886</strain>
    </source>
</reference>
<evidence type="ECO:0000256" key="1">
    <source>
        <dbReference type="ARBA" id="ARBA00002190"/>
    </source>
</evidence>
<sequence>MNHEKLKEAFLRGGEREAAEWFREMLKGVVRLGLLEAMAEEVEALCGPRYRPDPKDACHRAGSERGVAFLDGEKEAIRRPRVRHETNSEVRLATYEAASSPQGMFDQVVAAVAQGMPVRGVERAFAGAVSKSEASRMWVEKSREQLSLLRGHRLDDADWLALLIDGVWLTRELCVVIAVGIDAEGNKRMLDFEIGSSESAAVVASLLDGLEKRGFAPGASRRLLVLRDGSAAIERAVSRRWPDSVRQECMVHAQSNLREKVRQRDRADIDRLFKTLREAQGRQAGEEAFDELLEFVSERNAAAAVALKERRGALLAFHHLEVPATLNTTFLSTNLIENVIRNWRAQSGNVKRWNEKADMVPRWMATGLLWAEAGFRKVRHAGDLPRLATALSLCAPSSDAADAAPSSCAPSESAGQEQACQEATNR</sequence>
<comment type="function">
    <text evidence="1 6">Required for the transposition of the insertion element.</text>
</comment>
<keyword evidence="6" id="KW-0814">Transposable element</keyword>
<dbReference type="GO" id="GO:0004803">
    <property type="term" value="F:transposase activity"/>
    <property type="evidence" value="ECO:0007669"/>
    <property type="project" value="UniProtKB-UniRule"/>
</dbReference>
<dbReference type="RefSeq" id="WP_184021623.1">
    <property type="nucleotide sequence ID" value="NZ_JACHFD010000029.1"/>
</dbReference>
<comment type="similarity">
    <text evidence="2 6">Belongs to the transposase mutator family.</text>
</comment>
<keyword evidence="4 6" id="KW-0238">DNA-binding</keyword>
<keyword evidence="3 6" id="KW-0815">Transposition</keyword>
<dbReference type="GO" id="GO:0003677">
    <property type="term" value="F:DNA binding"/>
    <property type="evidence" value="ECO:0007669"/>
    <property type="project" value="UniProtKB-UniRule"/>
</dbReference>
<evidence type="ECO:0000256" key="5">
    <source>
        <dbReference type="ARBA" id="ARBA00023172"/>
    </source>
</evidence>
<dbReference type="AlphaFoldDB" id="A0A840V6B1"/>
<keyword evidence="5 6" id="KW-0233">DNA recombination</keyword>
<dbReference type="PANTHER" id="PTHR33217:SF7">
    <property type="entry name" value="TRANSPOSASE FOR INSERTION SEQUENCE ELEMENT IS1081"/>
    <property type="match status" value="1"/>
</dbReference>
<dbReference type="Proteomes" id="UP000557717">
    <property type="component" value="Unassembled WGS sequence"/>
</dbReference>
<evidence type="ECO:0000256" key="4">
    <source>
        <dbReference type="ARBA" id="ARBA00023125"/>
    </source>
</evidence>
<dbReference type="Pfam" id="PF00872">
    <property type="entry name" value="Transposase_mut"/>
    <property type="match status" value="1"/>
</dbReference>
<feature type="region of interest" description="Disordered" evidence="7">
    <location>
        <begin position="398"/>
        <end position="426"/>
    </location>
</feature>
<evidence type="ECO:0000256" key="2">
    <source>
        <dbReference type="ARBA" id="ARBA00010961"/>
    </source>
</evidence>
<accession>A0A840V6B1</accession>
<evidence type="ECO:0000313" key="8">
    <source>
        <dbReference type="EMBL" id="MBB5353565.1"/>
    </source>
</evidence>
<dbReference type="GO" id="GO:0006313">
    <property type="term" value="P:DNA transposition"/>
    <property type="evidence" value="ECO:0007669"/>
    <property type="project" value="UniProtKB-UniRule"/>
</dbReference>
<evidence type="ECO:0000313" key="9">
    <source>
        <dbReference type="Proteomes" id="UP000557717"/>
    </source>
</evidence>
<gene>
    <name evidence="8" type="ORF">HNR46_003826</name>
</gene>
<feature type="compositionally biased region" description="Polar residues" evidence="7">
    <location>
        <begin position="415"/>
        <end position="426"/>
    </location>
</feature>
<evidence type="ECO:0000256" key="6">
    <source>
        <dbReference type="RuleBase" id="RU365089"/>
    </source>
</evidence>
<comment type="caution">
    <text evidence="8">The sequence shown here is derived from an EMBL/GenBank/DDBJ whole genome shotgun (WGS) entry which is preliminary data.</text>
</comment>
<protein>
    <recommendedName>
        <fullName evidence="6">Mutator family transposase</fullName>
    </recommendedName>
</protein>
<evidence type="ECO:0000256" key="3">
    <source>
        <dbReference type="ARBA" id="ARBA00022578"/>
    </source>
</evidence>
<dbReference type="PANTHER" id="PTHR33217">
    <property type="entry name" value="TRANSPOSASE FOR INSERTION SEQUENCE ELEMENT IS1081"/>
    <property type="match status" value="1"/>
</dbReference>
<organism evidence="8 9">
    <name type="scientific">Haloferula luteola</name>
    <dbReference type="NCBI Taxonomy" id="595692"/>
    <lineage>
        <taxon>Bacteria</taxon>
        <taxon>Pseudomonadati</taxon>
        <taxon>Verrucomicrobiota</taxon>
        <taxon>Verrucomicrobiia</taxon>
        <taxon>Verrucomicrobiales</taxon>
        <taxon>Verrucomicrobiaceae</taxon>
        <taxon>Haloferula</taxon>
    </lineage>
</organism>
<proteinExistence type="inferred from homology"/>
<dbReference type="InterPro" id="IPR001207">
    <property type="entry name" value="Transposase_mutator"/>
</dbReference>
<dbReference type="EMBL" id="JACHFD010000029">
    <property type="protein sequence ID" value="MBB5353565.1"/>
    <property type="molecule type" value="Genomic_DNA"/>
</dbReference>